<feature type="transmembrane region" description="Helical" evidence="1">
    <location>
        <begin position="12"/>
        <end position="33"/>
    </location>
</feature>
<keyword evidence="1" id="KW-0472">Membrane</keyword>
<organism evidence="2">
    <name type="scientific">Anguilla anguilla</name>
    <name type="common">European freshwater eel</name>
    <name type="synonym">Muraena anguilla</name>
    <dbReference type="NCBI Taxonomy" id="7936"/>
    <lineage>
        <taxon>Eukaryota</taxon>
        <taxon>Metazoa</taxon>
        <taxon>Chordata</taxon>
        <taxon>Craniata</taxon>
        <taxon>Vertebrata</taxon>
        <taxon>Euteleostomi</taxon>
        <taxon>Actinopterygii</taxon>
        <taxon>Neopterygii</taxon>
        <taxon>Teleostei</taxon>
        <taxon>Anguilliformes</taxon>
        <taxon>Anguillidae</taxon>
        <taxon>Anguilla</taxon>
    </lineage>
</organism>
<proteinExistence type="predicted"/>
<evidence type="ECO:0000313" key="2">
    <source>
        <dbReference type="EMBL" id="JAH36197.1"/>
    </source>
</evidence>
<name>A0A0E9S4P8_ANGAN</name>
<evidence type="ECO:0000256" key="1">
    <source>
        <dbReference type="SAM" id="Phobius"/>
    </source>
</evidence>
<reference evidence="2" key="2">
    <citation type="journal article" date="2015" name="Fish Shellfish Immunol.">
        <title>Early steps in the European eel (Anguilla anguilla)-Vibrio vulnificus interaction in the gills: Role of the RtxA13 toxin.</title>
        <authorList>
            <person name="Callol A."/>
            <person name="Pajuelo D."/>
            <person name="Ebbesson L."/>
            <person name="Teles M."/>
            <person name="MacKenzie S."/>
            <person name="Amaro C."/>
        </authorList>
    </citation>
    <scope>NUCLEOTIDE SEQUENCE</scope>
</reference>
<accession>A0A0E9S4P8</accession>
<keyword evidence="1" id="KW-0812">Transmembrane</keyword>
<keyword evidence="1" id="KW-1133">Transmembrane helix</keyword>
<reference evidence="2" key="1">
    <citation type="submission" date="2014-11" db="EMBL/GenBank/DDBJ databases">
        <authorList>
            <person name="Amaro Gonzalez C."/>
        </authorList>
    </citation>
    <scope>NUCLEOTIDE SEQUENCE</scope>
</reference>
<protein>
    <submittedName>
        <fullName evidence="2">Uncharacterized protein</fullName>
    </submittedName>
</protein>
<sequence>MFLKPLVYDERVTLSIAALFYYWYFCRFLFFSFSYEETREQK</sequence>
<dbReference type="EMBL" id="GBXM01072380">
    <property type="protein sequence ID" value="JAH36197.1"/>
    <property type="molecule type" value="Transcribed_RNA"/>
</dbReference>
<dbReference type="AlphaFoldDB" id="A0A0E9S4P8"/>